<evidence type="ECO:0000256" key="2">
    <source>
        <dbReference type="ARBA" id="ARBA00008072"/>
    </source>
</evidence>
<dbReference type="STRING" id="573370.DMR_23620"/>
<feature type="domain" description="Alcohol dehydrogenase-like N-terminal" evidence="6">
    <location>
        <begin position="22"/>
        <end position="128"/>
    </location>
</feature>
<dbReference type="RefSeq" id="WP_015861034.1">
    <property type="nucleotide sequence ID" value="NC_012796.1"/>
</dbReference>
<evidence type="ECO:0000256" key="1">
    <source>
        <dbReference type="ARBA" id="ARBA00001947"/>
    </source>
</evidence>
<evidence type="ECO:0000256" key="5">
    <source>
        <dbReference type="ARBA" id="ARBA00023002"/>
    </source>
</evidence>
<dbReference type="OrthoDB" id="9773078at2"/>
<proteinExistence type="inferred from homology"/>
<feature type="domain" description="Glucose dehydrogenase C-terminal" evidence="7">
    <location>
        <begin position="155"/>
        <end position="252"/>
    </location>
</feature>
<dbReference type="Gene3D" id="3.90.180.10">
    <property type="entry name" value="Medium-chain alcohol dehydrogenases, catalytic domain"/>
    <property type="match status" value="1"/>
</dbReference>
<dbReference type="Pfam" id="PF16912">
    <property type="entry name" value="Glu_dehyd_C"/>
    <property type="match status" value="1"/>
</dbReference>
<keyword evidence="4" id="KW-0862">Zinc</keyword>
<dbReference type="KEGG" id="dma:DMR_23620"/>
<name>C4XSN1_SOLM1</name>
<comment type="similarity">
    <text evidence="2">Belongs to the zinc-containing alcohol dehydrogenase family.</text>
</comment>
<dbReference type="AlphaFoldDB" id="C4XSN1"/>
<dbReference type="Gene3D" id="3.40.50.720">
    <property type="entry name" value="NAD(P)-binding Rossmann-like Domain"/>
    <property type="match status" value="1"/>
</dbReference>
<dbReference type="InterPro" id="IPR011032">
    <property type="entry name" value="GroES-like_sf"/>
</dbReference>
<reference evidence="8 9" key="1">
    <citation type="journal article" date="2009" name="Genome Res.">
        <title>Whole genome sequence of Desulfovibrio magneticus strain RS-1 revealed common gene clusters in magnetotactic bacteria.</title>
        <authorList>
            <person name="Nakazawa H."/>
            <person name="Arakaki A."/>
            <person name="Narita-Yamada S."/>
            <person name="Yashiro I."/>
            <person name="Jinno K."/>
            <person name="Aoki N."/>
            <person name="Tsuruyama A."/>
            <person name="Okamura Y."/>
            <person name="Tanikawa S."/>
            <person name="Fujita N."/>
            <person name="Takeyama H."/>
            <person name="Matsunaga T."/>
        </authorList>
    </citation>
    <scope>NUCLEOTIDE SEQUENCE [LARGE SCALE GENOMIC DNA]</scope>
    <source>
        <strain evidence="9">ATCC 700980 / DSM 13731 / RS-1</strain>
    </source>
</reference>
<evidence type="ECO:0000256" key="3">
    <source>
        <dbReference type="ARBA" id="ARBA00022723"/>
    </source>
</evidence>
<dbReference type="SUPFAM" id="SSF50129">
    <property type="entry name" value="GroES-like"/>
    <property type="match status" value="1"/>
</dbReference>
<dbReference type="PANTHER" id="PTHR43350">
    <property type="entry name" value="NAD-DEPENDENT ALCOHOL DEHYDROGENASE"/>
    <property type="match status" value="1"/>
</dbReference>
<dbReference type="PANTHER" id="PTHR43350:SF2">
    <property type="entry name" value="GROES-LIKE ZINC-BINDING ALCOHOL DEHYDROGENASE FAMILY PROTEIN"/>
    <property type="match status" value="1"/>
</dbReference>
<sequence>MQAVIFENGAARLTERPRPEPGPDEALVRVRLAGVCNTDLELLRGYMGFAGVPGHEFVGEVAAAPGRPELVGRRVVADINLGCGVCPRCRSGDPRHCPDRTTLGIAGKDGAFAEYLTVPTRAIHVVPDTVGDLEAVFAEPLAAALEPGQQLHLTARTKALVLGDGKLGILTACALRHLVPGLVLGGKHAAKLAIAAAQGVTTRQGDTAEALVQGLLQEYGRFDVVIEATGRPQGLETALDLTRPEGTVVLKTTTFAPTSLNMARVVVDEISLVGSRCGDTALALAYLRDGLVDVTPLAEASYPLAAFQAALDHASRPGAMKVIVDMDMDMEKSASGGQRG</sequence>
<dbReference type="SUPFAM" id="SSF51735">
    <property type="entry name" value="NAD(P)-binding Rossmann-fold domains"/>
    <property type="match status" value="1"/>
</dbReference>
<dbReference type="GO" id="GO:0046872">
    <property type="term" value="F:metal ion binding"/>
    <property type="evidence" value="ECO:0007669"/>
    <property type="project" value="UniProtKB-KW"/>
</dbReference>
<keyword evidence="5" id="KW-0560">Oxidoreductase</keyword>
<organism evidence="8 9">
    <name type="scientific">Solidesulfovibrio magneticus (strain ATCC 700980 / DSM 13731 / RS-1)</name>
    <name type="common">Desulfovibrio magneticus</name>
    <dbReference type="NCBI Taxonomy" id="573370"/>
    <lineage>
        <taxon>Bacteria</taxon>
        <taxon>Pseudomonadati</taxon>
        <taxon>Thermodesulfobacteriota</taxon>
        <taxon>Desulfovibrionia</taxon>
        <taxon>Desulfovibrionales</taxon>
        <taxon>Desulfovibrionaceae</taxon>
        <taxon>Solidesulfovibrio</taxon>
    </lineage>
</organism>
<evidence type="ECO:0000259" key="6">
    <source>
        <dbReference type="Pfam" id="PF08240"/>
    </source>
</evidence>
<gene>
    <name evidence="8" type="ordered locus">DMR_23620</name>
</gene>
<dbReference type="Pfam" id="PF08240">
    <property type="entry name" value="ADH_N"/>
    <property type="match status" value="1"/>
</dbReference>
<dbReference type="CDD" id="cd08242">
    <property type="entry name" value="MDR_like"/>
    <property type="match status" value="1"/>
</dbReference>
<evidence type="ECO:0000313" key="8">
    <source>
        <dbReference type="EMBL" id="BAH75853.1"/>
    </source>
</evidence>
<dbReference type="eggNOG" id="COG1063">
    <property type="taxonomic scope" value="Bacteria"/>
</dbReference>
<dbReference type="GO" id="GO:0016491">
    <property type="term" value="F:oxidoreductase activity"/>
    <property type="evidence" value="ECO:0007669"/>
    <property type="project" value="UniProtKB-KW"/>
</dbReference>
<dbReference type="EMBL" id="AP010904">
    <property type="protein sequence ID" value="BAH75853.1"/>
    <property type="molecule type" value="Genomic_DNA"/>
</dbReference>
<dbReference type="HOGENOM" id="CLU_026673_11_0_7"/>
<keyword evidence="3" id="KW-0479">Metal-binding</keyword>
<protein>
    <submittedName>
        <fullName evidence="8">Dehydrogenase</fullName>
    </submittedName>
</protein>
<accession>C4XSN1</accession>
<dbReference type="InterPro" id="IPR036291">
    <property type="entry name" value="NAD(P)-bd_dom_sf"/>
</dbReference>
<evidence type="ECO:0000259" key="7">
    <source>
        <dbReference type="Pfam" id="PF16912"/>
    </source>
</evidence>
<evidence type="ECO:0000313" key="9">
    <source>
        <dbReference type="Proteomes" id="UP000009071"/>
    </source>
</evidence>
<dbReference type="Proteomes" id="UP000009071">
    <property type="component" value="Chromosome"/>
</dbReference>
<keyword evidence="9" id="KW-1185">Reference proteome</keyword>
<comment type="cofactor">
    <cofactor evidence="1">
        <name>Zn(2+)</name>
        <dbReference type="ChEBI" id="CHEBI:29105"/>
    </cofactor>
</comment>
<dbReference type="InterPro" id="IPR031640">
    <property type="entry name" value="Glu_dehyd_C"/>
</dbReference>
<evidence type="ECO:0000256" key="4">
    <source>
        <dbReference type="ARBA" id="ARBA00022833"/>
    </source>
</evidence>
<dbReference type="InterPro" id="IPR013154">
    <property type="entry name" value="ADH-like_N"/>
</dbReference>